<feature type="region of interest" description="Disordered" evidence="1">
    <location>
        <begin position="1"/>
        <end position="36"/>
    </location>
</feature>
<name>A0A6N9VGK7_STRMI</name>
<proteinExistence type="predicted"/>
<evidence type="ECO:0000313" key="3">
    <source>
        <dbReference type="Proteomes" id="UP000471648"/>
    </source>
</evidence>
<protein>
    <recommendedName>
        <fullName evidence="4">ATP-binding protein</fullName>
    </recommendedName>
</protein>
<organism evidence="2 3">
    <name type="scientific">Streptomyces microflavus</name>
    <name type="common">Streptomyces lipmanii</name>
    <dbReference type="NCBI Taxonomy" id="1919"/>
    <lineage>
        <taxon>Bacteria</taxon>
        <taxon>Bacillati</taxon>
        <taxon>Actinomycetota</taxon>
        <taxon>Actinomycetes</taxon>
        <taxon>Kitasatosporales</taxon>
        <taxon>Streptomycetaceae</taxon>
        <taxon>Streptomyces</taxon>
    </lineage>
</organism>
<evidence type="ECO:0008006" key="4">
    <source>
        <dbReference type="Google" id="ProtNLM"/>
    </source>
</evidence>
<dbReference type="Proteomes" id="UP000471648">
    <property type="component" value="Unassembled WGS sequence"/>
</dbReference>
<reference evidence="2 3" key="1">
    <citation type="submission" date="2020-01" db="EMBL/GenBank/DDBJ databases">
        <title>Insect and environment-associated Actinomycetes.</title>
        <authorList>
            <person name="Currrie C."/>
            <person name="Chevrette M."/>
            <person name="Carlson C."/>
            <person name="Stubbendieck R."/>
            <person name="Wendt-Pienkowski E."/>
        </authorList>
    </citation>
    <scope>NUCLEOTIDE SEQUENCE [LARGE SCALE GENOMIC DNA]</scope>
    <source>
        <strain evidence="2 3">SID14438</strain>
    </source>
</reference>
<dbReference type="AlphaFoldDB" id="A0A6N9VGK7"/>
<comment type="caution">
    <text evidence="2">The sequence shown here is derived from an EMBL/GenBank/DDBJ whole genome shotgun (WGS) entry which is preliminary data.</text>
</comment>
<feature type="compositionally biased region" description="Pro residues" evidence="1">
    <location>
        <begin position="20"/>
        <end position="34"/>
    </location>
</feature>
<evidence type="ECO:0000256" key="1">
    <source>
        <dbReference type="SAM" id="MobiDB-lite"/>
    </source>
</evidence>
<dbReference type="EMBL" id="JAAGME010001131">
    <property type="protein sequence ID" value="NEB70735.1"/>
    <property type="molecule type" value="Genomic_DNA"/>
</dbReference>
<gene>
    <name evidence="2" type="ORF">G3I39_27275</name>
</gene>
<accession>A0A6N9VGK7</accession>
<evidence type="ECO:0000313" key="2">
    <source>
        <dbReference type="EMBL" id="NEB70735.1"/>
    </source>
</evidence>
<sequence length="165" mass="17913">MSAPILGAIVSDHTPDHPPKTPPPPKRPVSPPRPETGLAASARARMLVRNRRSANWLFEAASWSSRKASAHVLHRLHEWGYREVDRSAGELTELLVRTAVADGGRKVSVHLADQGRQALIVALSHQPVHEVADDAVLPELTRLGAVSCGTDTAEDGRRVWAVLDL</sequence>